<dbReference type="NCBIfam" id="NF007788">
    <property type="entry name" value="PRK10481.1"/>
    <property type="match status" value="1"/>
</dbReference>
<dbReference type="RefSeq" id="WP_255226533.1">
    <property type="nucleotide sequence ID" value="NZ_JAJEKE010000003.1"/>
</dbReference>
<dbReference type="EMBL" id="JAJEKE010000003">
    <property type="protein sequence ID" value="MCQ1529013.1"/>
    <property type="molecule type" value="Genomic_DNA"/>
</dbReference>
<dbReference type="InterPro" id="IPR010843">
    <property type="entry name" value="Uncharacterised_AroM"/>
</dbReference>
<keyword evidence="2" id="KW-1185">Reference proteome</keyword>
<accession>A0ABT1NCM0</accession>
<protein>
    <submittedName>
        <fullName evidence="1">AroM family protein</fullName>
    </submittedName>
</protein>
<dbReference type="Pfam" id="PF07302">
    <property type="entry name" value="AroM"/>
    <property type="match status" value="1"/>
</dbReference>
<gene>
    <name evidence="1" type="ORF">LJD61_05560</name>
</gene>
<comment type="caution">
    <text evidence="1">The sequence shown here is derived from an EMBL/GenBank/DDBJ whole genome shotgun (WGS) entry which is preliminary data.</text>
</comment>
<evidence type="ECO:0000313" key="1">
    <source>
        <dbReference type="EMBL" id="MCQ1529013.1"/>
    </source>
</evidence>
<dbReference type="Proteomes" id="UP001651880">
    <property type="component" value="Unassembled WGS sequence"/>
</dbReference>
<proteinExistence type="predicted"/>
<organism evidence="1 2">
    <name type="scientific">Lutispora saccharofermentans</name>
    <dbReference type="NCBI Taxonomy" id="3024236"/>
    <lineage>
        <taxon>Bacteria</taxon>
        <taxon>Bacillati</taxon>
        <taxon>Bacillota</taxon>
        <taxon>Clostridia</taxon>
        <taxon>Lutisporales</taxon>
        <taxon>Lutisporaceae</taxon>
        <taxon>Lutispora</taxon>
    </lineage>
</organism>
<reference evidence="1 2" key="1">
    <citation type="submission" date="2021-10" db="EMBL/GenBank/DDBJ databases">
        <title>Lutispora strain m25 sp. nov., a thermophilic, non-spore-forming bacterium isolated from a lab-scale methanogenic bioreactor digesting anaerobic sludge.</title>
        <authorList>
            <person name="El Houari A."/>
            <person name="Mcdonald J."/>
        </authorList>
    </citation>
    <scope>NUCLEOTIDE SEQUENCE [LARGE SCALE GENOMIC DNA]</scope>
    <source>
        <strain evidence="2">m25</strain>
    </source>
</reference>
<evidence type="ECO:0000313" key="2">
    <source>
        <dbReference type="Proteomes" id="UP001651880"/>
    </source>
</evidence>
<name>A0ABT1NCM0_9FIRM</name>
<sequence>MKKKLGAITIGQSPRIDVIPEMLPYLGEDVEVIQAGALDGLTYEEILQFEPEENDYVLVSKLRDGRSVRFAERYILPRLQNCINKLEAEGADVILFICTGVFPDIFKSSKPVLYPQKILHGVVPRLVDKGKLAVITPDQDQIIQSQKKWSEAGVEVIVVKGSPYAEEDELSVAIEELNKYNSIDIIVMDCIGYNQDMKSKVSMGTGKPVVLARTMIARVLGEMLNQ</sequence>